<dbReference type="Pfam" id="PF01648">
    <property type="entry name" value="ACPS"/>
    <property type="match status" value="1"/>
</dbReference>
<dbReference type="GO" id="GO:0016740">
    <property type="term" value="F:transferase activity"/>
    <property type="evidence" value="ECO:0007669"/>
    <property type="project" value="UniProtKB-KW"/>
</dbReference>
<reference evidence="3 4" key="1">
    <citation type="submission" date="2023-09" db="EMBL/GenBank/DDBJ databases">
        <title>Aquirufa genomes.</title>
        <authorList>
            <person name="Pitt A."/>
        </authorList>
    </citation>
    <scope>NUCLEOTIDE SEQUENCE [LARGE SCALE GENOMIC DNA]</scope>
    <source>
        <strain evidence="3 4">LEOWEIH-7C</strain>
    </source>
</reference>
<accession>A0ABU3TQ44</accession>
<evidence type="ECO:0000313" key="4">
    <source>
        <dbReference type="Proteomes" id="UP001249959"/>
    </source>
</evidence>
<protein>
    <submittedName>
        <fullName evidence="3">4'-phosphopantetheinyl transferase superfamily protein</fullName>
    </submittedName>
</protein>
<proteinExistence type="predicted"/>
<dbReference type="RefSeq" id="WP_315576468.1">
    <property type="nucleotide sequence ID" value="NZ_JARDXH010000004.1"/>
</dbReference>
<dbReference type="InterPro" id="IPR037143">
    <property type="entry name" value="4-PPantetheinyl_Trfase_dom_sf"/>
</dbReference>
<keyword evidence="1 3" id="KW-0808">Transferase</keyword>
<evidence type="ECO:0000259" key="2">
    <source>
        <dbReference type="Pfam" id="PF01648"/>
    </source>
</evidence>
<feature type="domain" description="4'-phosphopantetheinyl transferase" evidence="2">
    <location>
        <begin position="111"/>
        <end position="176"/>
    </location>
</feature>
<evidence type="ECO:0000313" key="3">
    <source>
        <dbReference type="EMBL" id="MDU0807977.1"/>
    </source>
</evidence>
<dbReference type="EMBL" id="JAVNWW010000001">
    <property type="protein sequence ID" value="MDU0807977.1"/>
    <property type="molecule type" value="Genomic_DNA"/>
</dbReference>
<dbReference type="SUPFAM" id="SSF56214">
    <property type="entry name" value="4'-phosphopantetheinyl transferase"/>
    <property type="match status" value="2"/>
</dbReference>
<sequence length="205" mass="23978">MPEISSQLSNPNLDVHIKLWRIDETAEFFQIFPDSWSMPPIQKQIQANKYLESVAARYCLWELMKSLGLESLELQQDYRQRPYLNHPLWHISISHSYPFAVACISKKPMTGIDIEKKDRNVNKIAPRFLNPTELANWQADSLKLTLAWSAKESIYKAWKKPGLSFQQEIALNFIDEQFYGQVNSEEPFPIAFEQFDEFVITLVNH</sequence>
<evidence type="ECO:0000256" key="1">
    <source>
        <dbReference type="ARBA" id="ARBA00022679"/>
    </source>
</evidence>
<gene>
    <name evidence="3" type="ORF">PQG45_02880</name>
</gene>
<name>A0ABU3TQ44_9BACT</name>
<organism evidence="3 4">
    <name type="scientific">Aquirufa regiilacus</name>
    <dbReference type="NCBI Taxonomy" id="3024868"/>
    <lineage>
        <taxon>Bacteria</taxon>
        <taxon>Pseudomonadati</taxon>
        <taxon>Bacteroidota</taxon>
        <taxon>Cytophagia</taxon>
        <taxon>Cytophagales</taxon>
        <taxon>Flectobacillaceae</taxon>
        <taxon>Aquirufa</taxon>
    </lineage>
</organism>
<dbReference type="Gene3D" id="3.90.470.20">
    <property type="entry name" value="4'-phosphopantetheinyl transferase domain"/>
    <property type="match status" value="1"/>
</dbReference>
<comment type="caution">
    <text evidence="3">The sequence shown here is derived from an EMBL/GenBank/DDBJ whole genome shotgun (WGS) entry which is preliminary data.</text>
</comment>
<keyword evidence="4" id="KW-1185">Reference proteome</keyword>
<dbReference type="Proteomes" id="UP001249959">
    <property type="component" value="Unassembled WGS sequence"/>
</dbReference>
<dbReference type="InterPro" id="IPR008278">
    <property type="entry name" value="4-PPantetheinyl_Trfase_dom"/>
</dbReference>